<dbReference type="AlphaFoldDB" id="A0A5B8U8N1"/>
<dbReference type="Pfam" id="PF13193">
    <property type="entry name" value="AMP-binding_C"/>
    <property type="match status" value="1"/>
</dbReference>
<dbReference type="GO" id="GO:0016877">
    <property type="term" value="F:ligase activity, forming carbon-sulfur bonds"/>
    <property type="evidence" value="ECO:0007669"/>
    <property type="project" value="UniProtKB-ARBA"/>
</dbReference>
<dbReference type="InterPro" id="IPR020845">
    <property type="entry name" value="AMP-binding_CS"/>
</dbReference>
<dbReference type="NCBIfam" id="NF004837">
    <property type="entry name" value="PRK06187.1"/>
    <property type="match status" value="1"/>
</dbReference>
<dbReference type="PROSITE" id="PS00455">
    <property type="entry name" value="AMP_BINDING"/>
    <property type="match status" value="1"/>
</dbReference>
<evidence type="ECO:0000256" key="1">
    <source>
        <dbReference type="ARBA" id="ARBA00006432"/>
    </source>
</evidence>
<keyword evidence="2 5" id="KW-0436">Ligase</keyword>
<proteinExistence type="inferred from homology"/>
<comment type="similarity">
    <text evidence="1">Belongs to the ATP-dependent AMP-binding enzyme family.</text>
</comment>
<feature type="domain" description="AMP-dependent synthetase/ligase" evidence="3">
    <location>
        <begin position="16"/>
        <end position="398"/>
    </location>
</feature>
<gene>
    <name evidence="5" type="ORF">FSW04_18305</name>
</gene>
<sequence>MKGLMQPAPLALTQAFERAERLYPGKPVVTATPGGIERTTYGEWAQRTRRLAGALDVLGVSADGRVGTFGWNTARHLELYFAAPCSGRVLHTLNIRLFAEQVTYIANHAEDEVVFVDRSLVGQLWPLVDTFTTVRHVVVMDDGSGDPVPDDPRIVDYEELLAGAEPVAGFTVSDEDRAAAMCYTSGTTGNPKGVVYTHRSMTLHAIGTMLADTFAISEADTILPVVPMFHANAWGLAHAAVMAGASLVLPGPDLSPGAIAGLMEAERVTLAAGVPTIWMGVLDELDGRDLSALTRIVCGGSAVPRALSEAYRERLGNPILQAWGMTETSPIGTVARVKSTLADRPQDELAGLRATAGLPAPLVRCRIVEPGADAELPWDGEAQGELQATGPWVAAGYYDDERSPASFTEDGWLRTGDVAVISPEGYVRLVDRTKDVIKSGGEWISSVELENEIMGHPAVAEAAVIAVPDEKWGERPLACVVLAPGASLTADELREHLAARVARWWLPERVEFIDEVPKTSVGKFSKKDLRARFAAEAEAVAEAPQ</sequence>
<dbReference type="SUPFAM" id="SSF56801">
    <property type="entry name" value="Acetyl-CoA synthetase-like"/>
    <property type="match status" value="1"/>
</dbReference>
<evidence type="ECO:0000259" key="4">
    <source>
        <dbReference type="Pfam" id="PF13193"/>
    </source>
</evidence>
<dbReference type="EMBL" id="CP042430">
    <property type="protein sequence ID" value="QEC49335.1"/>
    <property type="molecule type" value="Genomic_DNA"/>
</dbReference>
<dbReference type="InterPro" id="IPR000873">
    <property type="entry name" value="AMP-dep_synth/lig_dom"/>
</dbReference>
<accession>A0A5B8U8N1</accession>
<dbReference type="OrthoDB" id="9803968at2"/>
<evidence type="ECO:0000313" key="6">
    <source>
        <dbReference type="Proteomes" id="UP000321805"/>
    </source>
</evidence>
<dbReference type="RefSeq" id="WP_146921697.1">
    <property type="nucleotide sequence ID" value="NZ_CP042430.1"/>
</dbReference>
<evidence type="ECO:0000313" key="5">
    <source>
        <dbReference type="EMBL" id="QEC49335.1"/>
    </source>
</evidence>
<dbReference type="Pfam" id="PF00501">
    <property type="entry name" value="AMP-binding"/>
    <property type="match status" value="1"/>
</dbReference>
<dbReference type="Proteomes" id="UP000321805">
    <property type="component" value="Chromosome"/>
</dbReference>
<dbReference type="InterPro" id="IPR045851">
    <property type="entry name" value="AMP-bd_C_sf"/>
</dbReference>
<organism evidence="5 6">
    <name type="scientific">Baekduia soli</name>
    <dbReference type="NCBI Taxonomy" id="496014"/>
    <lineage>
        <taxon>Bacteria</taxon>
        <taxon>Bacillati</taxon>
        <taxon>Actinomycetota</taxon>
        <taxon>Thermoleophilia</taxon>
        <taxon>Solirubrobacterales</taxon>
        <taxon>Baekduiaceae</taxon>
        <taxon>Baekduia</taxon>
    </lineage>
</organism>
<dbReference type="FunFam" id="3.30.300.30:FF:000008">
    <property type="entry name" value="2,3-dihydroxybenzoate-AMP ligase"/>
    <property type="match status" value="1"/>
</dbReference>
<dbReference type="InterPro" id="IPR042099">
    <property type="entry name" value="ANL_N_sf"/>
</dbReference>
<dbReference type="KEGG" id="bsol:FSW04_18305"/>
<dbReference type="PANTHER" id="PTHR43767">
    <property type="entry name" value="LONG-CHAIN-FATTY-ACID--COA LIGASE"/>
    <property type="match status" value="1"/>
</dbReference>
<dbReference type="Gene3D" id="3.30.300.30">
    <property type="match status" value="1"/>
</dbReference>
<dbReference type="InterPro" id="IPR050237">
    <property type="entry name" value="ATP-dep_AMP-bd_enzyme"/>
</dbReference>
<evidence type="ECO:0000256" key="2">
    <source>
        <dbReference type="ARBA" id="ARBA00022598"/>
    </source>
</evidence>
<dbReference type="PANTHER" id="PTHR43767:SF11">
    <property type="entry name" value="MEDIUM-CHAIN-FATTY-ACID--COA LIGASE"/>
    <property type="match status" value="1"/>
</dbReference>
<name>A0A5B8U8N1_9ACTN</name>
<protein>
    <submittedName>
        <fullName evidence="5">Long-chain fatty acid--CoA ligase</fullName>
    </submittedName>
</protein>
<keyword evidence="6" id="KW-1185">Reference proteome</keyword>
<evidence type="ECO:0000259" key="3">
    <source>
        <dbReference type="Pfam" id="PF00501"/>
    </source>
</evidence>
<dbReference type="CDD" id="cd12119">
    <property type="entry name" value="ttLC_FACS_AlkK_like"/>
    <property type="match status" value="1"/>
</dbReference>
<feature type="domain" description="AMP-binding enzyme C-terminal" evidence="4">
    <location>
        <begin position="448"/>
        <end position="523"/>
    </location>
</feature>
<dbReference type="InterPro" id="IPR025110">
    <property type="entry name" value="AMP-bd_C"/>
</dbReference>
<reference evidence="5 6" key="1">
    <citation type="journal article" date="2018" name="J. Microbiol.">
        <title>Baekduia soli gen. nov., sp. nov., a novel bacterium isolated from the soil of Baekdu Mountain and proposal of a novel family name, Baekduiaceae fam. nov.</title>
        <authorList>
            <person name="An D.S."/>
            <person name="Siddiqi M.Z."/>
            <person name="Kim K.H."/>
            <person name="Yu H.S."/>
            <person name="Im W.T."/>
        </authorList>
    </citation>
    <scope>NUCLEOTIDE SEQUENCE [LARGE SCALE GENOMIC DNA]</scope>
    <source>
        <strain evidence="5 6">BR7-21</strain>
    </source>
</reference>
<dbReference type="Gene3D" id="3.40.50.12780">
    <property type="entry name" value="N-terminal domain of ligase-like"/>
    <property type="match status" value="1"/>
</dbReference>